<protein>
    <recommendedName>
        <fullName evidence="1">NrS-1 polymerase-like helicase domain-containing protein</fullName>
    </recommendedName>
</protein>
<dbReference type="EMBL" id="AAPJ01000002">
    <property type="protein sequence ID" value="EAS50812.1"/>
    <property type="molecule type" value="Genomic_DNA"/>
</dbReference>
<accession>Q1YJR1</accession>
<proteinExistence type="predicted"/>
<keyword evidence="3" id="KW-1185">Reference proteome</keyword>
<organism evidence="2 3">
    <name type="scientific">Aurantimonas manganoxydans (strain ATCC BAA-1229 / DSM 21871 / SI85-9A1)</name>
    <dbReference type="NCBI Taxonomy" id="287752"/>
    <lineage>
        <taxon>Bacteria</taxon>
        <taxon>Pseudomonadati</taxon>
        <taxon>Pseudomonadota</taxon>
        <taxon>Alphaproteobacteria</taxon>
        <taxon>Hyphomicrobiales</taxon>
        <taxon>Aurantimonadaceae</taxon>
        <taxon>Aurantimonas</taxon>
    </lineage>
</organism>
<dbReference type="BioCyc" id="AURANTIMONAS:SI859A1_00937-MONOMER"/>
<dbReference type="Proteomes" id="UP000000321">
    <property type="component" value="Unassembled WGS sequence"/>
</dbReference>
<evidence type="ECO:0000313" key="2">
    <source>
        <dbReference type="EMBL" id="EAS50812.1"/>
    </source>
</evidence>
<dbReference type="HOGENOM" id="CLU_033797_1_0_5"/>
<feature type="domain" description="NrS-1 polymerase-like helicase" evidence="1">
    <location>
        <begin position="307"/>
        <end position="413"/>
    </location>
</feature>
<evidence type="ECO:0000313" key="3">
    <source>
        <dbReference type="Proteomes" id="UP000000321"/>
    </source>
</evidence>
<reference evidence="2 3" key="1">
    <citation type="journal article" date="2008" name="Appl. Environ. Microbiol.">
        <title>Genomic insights into Mn(II) oxidation by the marine alphaproteobacterium Aurantimonas sp. strain SI85-9A1.</title>
        <authorList>
            <person name="Dick G.J."/>
            <person name="Podell S."/>
            <person name="Johnson H.A."/>
            <person name="Rivera-Espinoza Y."/>
            <person name="Bernier-Latmani R."/>
            <person name="McCarthy J.K."/>
            <person name="Torpey J.W."/>
            <person name="Clement B.G."/>
            <person name="Gaasterland T."/>
            <person name="Tebo B.M."/>
        </authorList>
    </citation>
    <scope>NUCLEOTIDE SEQUENCE [LARGE SCALE GENOMIC DNA]</scope>
    <source>
        <strain evidence="2 3">SI85-9A1</strain>
    </source>
</reference>
<dbReference type="InterPro" id="IPR027417">
    <property type="entry name" value="P-loop_NTPase"/>
</dbReference>
<comment type="caution">
    <text evidence="2">The sequence shown here is derived from an EMBL/GenBank/DDBJ whole genome shotgun (WGS) entry which is preliminary data.</text>
</comment>
<dbReference type="Pfam" id="PF19263">
    <property type="entry name" value="DUF5906"/>
    <property type="match status" value="1"/>
</dbReference>
<gene>
    <name evidence="2" type="ORF">SI859A1_00937</name>
</gene>
<sequence>MTHTLLRAPCRRARPCHAPRLLRRPRPDRVAAIEYVDPRTGEVLDIIEWSRCYGRRFLVVEALHARRPDVFANRVSEVRHHILCPFEHEHTEPGMDGATFVTNAGQGKAEGFTIHCRHAHCDGRDRAAFVRQMLADGWLEIADLTDPVYLLPEPDAALSAVERLNQSQAVVTVGGKTLVLTEERGRDGRMIVNFARVRDRRDWHANDRVVINEKSAPVFDLWLSSPERRQFTNVAFEPGGCPADSYNLWQGFSVQPDPTARCDRFLAHLRDNVCRGDEDNFRWLLGWFAQLVQQPGVKPGVAVVLGGGRGVGKTIVGQYVGALFPANYVTVAQPRQLVGNFNAHLSRALLIQVEEAFWAGDKASEGALKNLVTSDTRMVEPKGVDPFPVKDCARLLVTSNEDWVVPAGQDERRWAVFDVGDGNKQDHDYFGALAAEMANGGLAGLLAVLLSFDLSSVDARSPPVTTALLEQKLNSLPSMPKWLHACLREGAFDASADWPAEISCRRLYDLYRQATASDRYARQLGAEQFGKALHQIFPSLSKKRPHSTGPRPWVYEVPDLETCRASFDNWIGQNVRWDA</sequence>
<dbReference type="InterPro" id="IPR045455">
    <property type="entry name" value="NrS-1_pol-like_helicase"/>
</dbReference>
<evidence type="ECO:0000259" key="1">
    <source>
        <dbReference type="Pfam" id="PF19263"/>
    </source>
</evidence>
<dbReference type="SUPFAM" id="SSF52540">
    <property type="entry name" value="P-loop containing nucleoside triphosphate hydrolases"/>
    <property type="match status" value="1"/>
</dbReference>
<name>Q1YJR1_AURMS</name>
<dbReference type="AlphaFoldDB" id="Q1YJR1"/>